<dbReference type="EMBL" id="JH431084">
    <property type="status" value="NOT_ANNOTATED_CDS"/>
    <property type="molecule type" value="Genomic_DNA"/>
</dbReference>
<keyword evidence="3" id="KW-1185">Reference proteome</keyword>
<feature type="chain" id="PRO_5004578651" evidence="1">
    <location>
        <begin position="23"/>
        <end position="96"/>
    </location>
</feature>
<dbReference type="PhylomeDB" id="T1IMP3"/>
<evidence type="ECO:0000313" key="2">
    <source>
        <dbReference type="EnsemblMetazoa" id="SMAR002255-PA"/>
    </source>
</evidence>
<dbReference type="HOGENOM" id="CLU_2365657_0_0_1"/>
<evidence type="ECO:0000313" key="3">
    <source>
        <dbReference type="Proteomes" id="UP000014500"/>
    </source>
</evidence>
<dbReference type="Proteomes" id="UP000014500">
    <property type="component" value="Unassembled WGS sequence"/>
</dbReference>
<proteinExistence type="predicted"/>
<evidence type="ECO:0000256" key="1">
    <source>
        <dbReference type="SAM" id="SignalP"/>
    </source>
</evidence>
<keyword evidence="1" id="KW-0732">Signal</keyword>
<dbReference type="EnsemblMetazoa" id="SMAR002255-RA">
    <property type="protein sequence ID" value="SMAR002255-PA"/>
    <property type="gene ID" value="SMAR002255"/>
</dbReference>
<accession>T1IMP3</accession>
<reference evidence="3" key="1">
    <citation type="submission" date="2011-05" db="EMBL/GenBank/DDBJ databases">
        <authorList>
            <person name="Richards S.R."/>
            <person name="Qu J."/>
            <person name="Jiang H."/>
            <person name="Jhangiani S.N."/>
            <person name="Agravi P."/>
            <person name="Goodspeed R."/>
            <person name="Gross S."/>
            <person name="Mandapat C."/>
            <person name="Jackson L."/>
            <person name="Mathew T."/>
            <person name="Pu L."/>
            <person name="Thornton R."/>
            <person name="Saada N."/>
            <person name="Wilczek-Boney K.B."/>
            <person name="Lee S."/>
            <person name="Kovar C."/>
            <person name="Wu Y."/>
            <person name="Scherer S.E."/>
            <person name="Worley K.C."/>
            <person name="Muzny D.M."/>
            <person name="Gibbs R."/>
        </authorList>
    </citation>
    <scope>NUCLEOTIDE SEQUENCE</scope>
    <source>
        <strain evidence="3">Brora</strain>
    </source>
</reference>
<reference evidence="2" key="2">
    <citation type="submission" date="2015-02" db="UniProtKB">
        <authorList>
            <consortium name="EnsemblMetazoa"/>
        </authorList>
    </citation>
    <scope>IDENTIFICATION</scope>
</reference>
<name>T1IMP3_STRMM</name>
<dbReference type="AlphaFoldDB" id="T1IMP3"/>
<organism evidence="2 3">
    <name type="scientific">Strigamia maritima</name>
    <name type="common">European centipede</name>
    <name type="synonym">Geophilus maritimus</name>
    <dbReference type="NCBI Taxonomy" id="126957"/>
    <lineage>
        <taxon>Eukaryota</taxon>
        <taxon>Metazoa</taxon>
        <taxon>Ecdysozoa</taxon>
        <taxon>Arthropoda</taxon>
        <taxon>Myriapoda</taxon>
        <taxon>Chilopoda</taxon>
        <taxon>Pleurostigmophora</taxon>
        <taxon>Geophilomorpha</taxon>
        <taxon>Linotaeniidae</taxon>
        <taxon>Strigamia</taxon>
    </lineage>
</organism>
<protein>
    <submittedName>
        <fullName evidence="2">Uncharacterized protein</fullName>
    </submittedName>
</protein>
<feature type="signal peptide" evidence="1">
    <location>
        <begin position="1"/>
        <end position="22"/>
    </location>
</feature>
<sequence>MKEKTIAFLAIYCVLIFIFVNAGDRMSECLHCANDDKSKCCWAPNGLPLAYACTDKGHCHPKLGLLECAHCEKDDPKLCCLILKGRTKDNVCTNLG</sequence>